<dbReference type="PANTHER" id="PTHR45663">
    <property type="entry name" value="GEO12009P1"/>
    <property type="match status" value="1"/>
</dbReference>
<dbReference type="PROSITE" id="PS51352">
    <property type="entry name" value="THIOREDOXIN_2"/>
    <property type="match status" value="1"/>
</dbReference>
<comment type="similarity">
    <text evidence="1">Belongs to the thioredoxin family.</text>
</comment>
<dbReference type="CDD" id="cd02947">
    <property type="entry name" value="TRX_family"/>
    <property type="match status" value="1"/>
</dbReference>
<name>A0ABS2QUU7_9BACI</name>
<dbReference type="RefSeq" id="WP_205185981.1">
    <property type="nucleotide sequence ID" value="NZ_JAFBFC010000002.1"/>
</dbReference>
<dbReference type="InterPro" id="IPR036249">
    <property type="entry name" value="Thioredoxin-like_sf"/>
</dbReference>
<organism evidence="5 6">
    <name type="scientific">Priestia iocasae</name>
    <dbReference type="NCBI Taxonomy" id="2291674"/>
    <lineage>
        <taxon>Bacteria</taxon>
        <taxon>Bacillati</taxon>
        <taxon>Bacillota</taxon>
        <taxon>Bacilli</taxon>
        <taxon>Bacillales</taxon>
        <taxon>Bacillaceae</taxon>
        <taxon>Priestia</taxon>
    </lineage>
</organism>
<comment type="caution">
    <text evidence="5">The sequence shown here is derived from an EMBL/GenBank/DDBJ whole genome shotgun (WGS) entry which is preliminary data.</text>
</comment>
<sequence length="157" mass="17980">MKKIIIFASVILVIFGALVLVTNMQNKEKAEGNPYNKETIHPETAKQLDDPNYQNQILPDQLDQVIDNKETATVYFYSPTCVHCQAATPVVVPMAEEMEINLQKFNLLEFDTMWDKYGIESTPTIIHYVDGKEVDRLVGNQPEETFKAWLEKTKEAK</sequence>
<dbReference type="EMBL" id="JAFBFC010000002">
    <property type="protein sequence ID" value="MBM7702757.1"/>
    <property type="molecule type" value="Genomic_DNA"/>
</dbReference>
<proteinExistence type="inferred from homology"/>
<dbReference type="Proteomes" id="UP000809829">
    <property type="component" value="Unassembled WGS sequence"/>
</dbReference>
<dbReference type="PANTHER" id="PTHR45663:SF11">
    <property type="entry name" value="GEO12009P1"/>
    <property type="match status" value="1"/>
</dbReference>
<protein>
    <submittedName>
        <fullName evidence="5">Thioredoxin-like negative regulator of GroEL</fullName>
    </submittedName>
</protein>
<keyword evidence="6" id="KW-1185">Reference proteome</keyword>
<evidence type="ECO:0000259" key="4">
    <source>
        <dbReference type="PROSITE" id="PS51352"/>
    </source>
</evidence>
<dbReference type="Gene3D" id="3.40.30.10">
    <property type="entry name" value="Glutaredoxin"/>
    <property type="match status" value="1"/>
</dbReference>
<keyword evidence="2" id="KW-1015">Disulfide bond</keyword>
<evidence type="ECO:0000313" key="6">
    <source>
        <dbReference type="Proteomes" id="UP000809829"/>
    </source>
</evidence>
<evidence type="ECO:0000256" key="1">
    <source>
        <dbReference type="ARBA" id="ARBA00008987"/>
    </source>
</evidence>
<evidence type="ECO:0000313" key="5">
    <source>
        <dbReference type="EMBL" id="MBM7702757.1"/>
    </source>
</evidence>
<evidence type="ECO:0000256" key="2">
    <source>
        <dbReference type="ARBA" id="ARBA00023157"/>
    </source>
</evidence>
<gene>
    <name evidence="5" type="ORF">JOC83_001591</name>
</gene>
<dbReference type="SUPFAM" id="SSF52833">
    <property type="entry name" value="Thioredoxin-like"/>
    <property type="match status" value="1"/>
</dbReference>
<keyword evidence="3" id="KW-0676">Redox-active center</keyword>
<reference evidence="5 6" key="1">
    <citation type="submission" date="2021-01" db="EMBL/GenBank/DDBJ databases">
        <title>Genomic Encyclopedia of Type Strains, Phase IV (KMG-IV): sequencing the most valuable type-strain genomes for metagenomic binning, comparative biology and taxonomic classification.</title>
        <authorList>
            <person name="Goeker M."/>
        </authorList>
    </citation>
    <scope>NUCLEOTIDE SEQUENCE [LARGE SCALE GENOMIC DNA]</scope>
    <source>
        <strain evidence="5 6">DSM 104297</strain>
    </source>
</reference>
<accession>A0ABS2QUU7</accession>
<evidence type="ECO:0000256" key="3">
    <source>
        <dbReference type="ARBA" id="ARBA00023284"/>
    </source>
</evidence>
<dbReference type="Pfam" id="PF00085">
    <property type="entry name" value="Thioredoxin"/>
    <property type="match status" value="1"/>
</dbReference>
<dbReference type="InterPro" id="IPR013766">
    <property type="entry name" value="Thioredoxin_domain"/>
</dbReference>
<feature type="domain" description="Thioredoxin" evidence="4">
    <location>
        <begin position="39"/>
        <end position="155"/>
    </location>
</feature>